<dbReference type="PATRIC" id="fig|796385.3.peg.3012"/>
<evidence type="ECO:0000313" key="2">
    <source>
        <dbReference type="Proteomes" id="UP000035331"/>
    </source>
</evidence>
<evidence type="ECO:0008006" key="3">
    <source>
        <dbReference type="Google" id="ProtNLM"/>
    </source>
</evidence>
<evidence type="ECO:0000313" key="1">
    <source>
        <dbReference type="EMBL" id="AKJ39466.1"/>
    </source>
</evidence>
<dbReference type="AlphaFoldDB" id="A0A0G3CBT4"/>
<accession>A0A0G3CBT4</accession>
<name>A0A0G3CBT4_METBA</name>
<proteinExistence type="predicted"/>
<protein>
    <recommendedName>
        <fullName evidence="3">Apea-like HEPN domain-containing protein</fullName>
    </recommendedName>
</protein>
<sequence length="482" mass="57497">MNIPSSPLKENLISFFYECESLLTQYNLQDFQRYNIEYRFTRKTDRNGIFSQNVNRKTSWHFVRLSSQEKMKNIESINFCVESFIKYFGLPCANKKLYQSDNVVENSQDEYKQQLVFLFFKYKELQEEINISIPEYVTLLIKGVWSKSIYFKTTAQLIGFKTNLEKIKIHNFTIRLPTNEELNRIMNDHEWSFLNISYPSDIASHGINIIQDTHFWAFMETQQNRLENLDALYTVRSLYTHRELLYDEDNIKIIPEYKRLILALRLYNGNYTGIRSLFIKKLFIYEGDLFEPWREYPFLDAKFNDFRKNRFSLDLKRKEITSEDVTKINTVFSKLMLYEQNPLKQINKALDHFFQAFEQTYPVYTFTELIMAFETLFHKDKTTNTGTSINILNQLLPPEIRGKKVTKFFNNNNGCSQIRNCLLHGDINLDSAEIRKKIPDLEEYVRLALLKIIELRINDKLDCNEENYFEKLKEVSKVNVRG</sequence>
<reference evidence="1 2" key="2">
    <citation type="journal article" date="2015" name="Stand. Genomic Sci.">
        <title>The complete genome sequence of the rumen methanogen Methanosarcina barkeri CM1.</title>
        <authorList>
            <person name="Lambie S.C."/>
            <person name="Kelly W.J."/>
            <person name="Leahy S.C."/>
            <person name="Li D."/>
            <person name="Reilly K."/>
            <person name="McAllister T.A."/>
            <person name="Valle E.R."/>
            <person name="Attwood G.T."/>
            <person name="Altermann E."/>
        </authorList>
    </citation>
    <scope>NUCLEOTIDE SEQUENCE [LARGE SCALE GENOMIC DNA]</scope>
    <source>
        <strain evidence="1 2">CM1</strain>
    </source>
</reference>
<gene>
    <name evidence="1" type="ORF">MCM1_2451</name>
</gene>
<organism evidence="1 2">
    <name type="scientific">Methanosarcina barkeri CM1</name>
    <dbReference type="NCBI Taxonomy" id="796385"/>
    <lineage>
        <taxon>Archaea</taxon>
        <taxon>Methanobacteriati</taxon>
        <taxon>Methanobacteriota</taxon>
        <taxon>Stenosarchaea group</taxon>
        <taxon>Methanomicrobia</taxon>
        <taxon>Methanosarcinales</taxon>
        <taxon>Methanosarcinaceae</taxon>
        <taxon>Methanosarcina</taxon>
    </lineage>
</organism>
<dbReference type="Proteomes" id="UP000035331">
    <property type="component" value="Chromosome"/>
</dbReference>
<dbReference type="EMBL" id="CP008746">
    <property type="protein sequence ID" value="AKJ39466.1"/>
    <property type="molecule type" value="Genomic_DNA"/>
</dbReference>
<reference evidence="2" key="1">
    <citation type="submission" date="2014-06" db="EMBL/GenBank/DDBJ databases">
        <title>The complete genome sequence of Methanosarcina barkeri CM1.</title>
        <authorList>
            <consortium name="Pastoral Greenhouse Gas Research Consortium"/>
            <person name="Lambie S.C."/>
            <person name="Leahy S.C."/>
            <person name="Kelly W.J."/>
            <person name="Li D."/>
            <person name="Reilly K."/>
            <person name="Attwood G.T."/>
            <person name="Altermann E."/>
        </authorList>
    </citation>
    <scope>NUCLEOTIDE SEQUENCE [LARGE SCALE GENOMIC DNA]</scope>
    <source>
        <strain evidence="2">CM1</strain>
    </source>
</reference>